<keyword evidence="2" id="KW-1185">Reference proteome</keyword>
<protein>
    <recommendedName>
        <fullName evidence="3">Endonuclease/exonuclease/phosphatase domain-containing protein</fullName>
    </recommendedName>
</protein>
<accession>H3AEA7</accession>
<evidence type="ECO:0000313" key="2">
    <source>
        <dbReference type="Proteomes" id="UP000008672"/>
    </source>
</evidence>
<organism evidence="1 2">
    <name type="scientific">Latimeria chalumnae</name>
    <name type="common">Coelacanth</name>
    <dbReference type="NCBI Taxonomy" id="7897"/>
    <lineage>
        <taxon>Eukaryota</taxon>
        <taxon>Metazoa</taxon>
        <taxon>Chordata</taxon>
        <taxon>Craniata</taxon>
        <taxon>Vertebrata</taxon>
        <taxon>Euteleostomi</taxon>
        <taxon>Coelacanthiformes</taxon>
        <taxon>Coelacanthidae</taxon>
        <taxon>Latimeria</taxon>
    </lineage>
</organism>
<dbReference type="GeneTree" id="ENSGT00940000163895"/>
<dbReference type="Ensembl" id="ENSLACT00000008044.1">
    <property type="protein sequence ID" value="ENSLACP00000007978.1"/>
    <property type="gene ID" value="ENSLACG00000007060.1"/>
</dbReference>
<dbReference type="HOGENOM" id="CLU_000680_8_2_1"/>
<dbReference type="eggNOG" id="KOG1075">
    <property type="taxonomic scope" value="Eukaryota"/>
</dbReference>
<dbReference type="EMBL" id="AFYH01225893">
    <property type="status" value="NOT_ANNOTATED_CDS"/>
    <property type="molecule type" value="Genomic_DNA"/>
</dbReference>
<dbReference type="Proteomes" id="UP000008672">
    <property type="component" value="Unassembled WGS sequence"/>
</dbReference>
<dbReference type="InterPro" id="IPR036691">
    <property type="entry name" value="Endo/exonu/phosph_ase_sf"/>
</dbReference>
<dbReference type="InParanoid" id="H3AEA7"/>
<reference evidence="2" key="1">
    <citation type="submission" date="2011-08" db="EMBL/GenBank/DDBJ databases">
        <title>The draft genome of Latimeria chalumnae.</title>
        <authorList>
            <person name="Di Palma F."/>
            <person name="Alfoldi J."/>
            <person name="Johnson J."/>
            <person name="Berlin A."/>
            <person name="Gnerre S."/>
            <person name="Jaffe D."/>
            <person name="MacCallum I."/>
            <person name="Young S."/>
            <person name="Walker B.J."/>
            <person name="Lander E."/>
            <person name="Lindblad-Toh K."/>
        </authorList>
    </citation>
    <scope>NUCLEOTIDE SEQUENCE [LARGE SCALE GENOMIC DNA]</scope>
    <source>
        <strain evidence="2">Wild caught</strain>
    </source>
</reference>
<dbReference type="Gene3D" id="3.60.10.10">
    <property type="entry name" value="Endonuclease/exonuclease/phosphatase"/>
    <property type="match status" value="2"/>
</dbReference>
<evidence type="ECO:0008006" key="3">
    <source>
        <dbReference type="Google" id="ProtNLM"/>
    </source>
</evidence>
<dbReference type="AlphaFoldDB" id="H3AEA7"/>
<reference evidence="1" key="2">
    <citation type="submission" date="2025-08" db="UniProtKB">
        <authorList>
            <consortium name="Ensembl"/>
        </authorList>
    </citation>
    <scope>IDENTIFICATION</scope>
</reference>
<dbReference type="STRING" id="7897.ENSLACP00000007978"/>
<name>H3AEA7_LATCH</name>
<proteinExistence type="predicted"/>
<evidence type="ECO:0000313" key="1">
    <source>
        <dbReference type="Ensembl" id="ENSLACP00000007978.1"/>
    </source>
</evidence>
<sequence>IATWNVRTIYESGRLEQVRAECERLQLDIVGLAEEGWTLYYSGGNSHNHGVGFLVSPRIARAVTRVEPINERVMVITVQVKPSPLNIIQVYMPTTDGDDNKVHEVYKEVQRAVLLDWLEDNRLIALNTCFRHRKSQRYTWTAPGELHKNMIDYITIRRSHRIEHEDSRALVSADCGTDHQLVWARIRGKAWCKRRSDQKP</sequence>
<reference evidence="1" key="3">
    <citation type="submission" date="2025-09" db="UniProtKB">
        <authorList>
            <consortium name="Ensembl"/>
        </authorList>
    </citation>
    <scope>IDENTIFICATION</scope>
</reference>
<dbReference type="SUPFAM" id="SSF56219">
    <property type="entry name" value="DNase I-like"/>
    <property type="match status" value="1"/>
</dbReference>
<dbReference type="OMA" id="RSHRIEH"/>